<feature type="transmembrane region" description="Helical" evidence="11">
    <location>
        <begin position="247"/>
        <end position="267"/>
    </location>
</feature>
<proteinExistence type="predicted"/>
<feature type="transmembrane region" description="Helical" evidence="11">
    <location>
        <begin position="309"/>
        <end position="332"/>
    </location>
</feature>
<keyword evidence="9" id="KW-0739">Sodium transport</keyword>
<feature type="coiled-coil region" evidence="10">
    <location>
        <begin position="444"/>
        <end position="488"/>
    </location>
</feature>
<dbReference type="GO" id="GO:0015385">
    <property type="term" value="F:sodium:proton antiporter activity"/>
    <property type="evidence" value="ECO:0007669"/>
    <property type="project" value="InterPro"/>
</dbReference>
<protein>
    <submittedName>
        <fullName evidence="13">Sodium:proton antiporter</fullName>
    </submittedName>
</protein>
<evidence type="ECO:0000256" key="5">
    <source>
        <dbReference type="ARBA" id="ARBA00022989"/>
    </source>
</evidence>
<evidence type="ECO:0000256" key="7">
    <source>
        <dbReference type="ARBA" id="ARBA00023065"/>
    </source>
</evidence>
<keyword evidence="14" id="KW-1185">Reference proteome</keyword>
<dbReference type="GO" id="GO:0051453">
    <property type="term" value="P:regulation of intracellular pH"/>
    <property type="evidence" value="ECO:0007669"/>
    <property type="project" value="TreeGrafter"/>
</dbReference>
<evidence type="ECO:0000256" key="6">
    <source>
        <dbReference type="ARBA" id="ARBA00023053"/>
    </source>
</evidence>
<dbReference type="GO" id="GO:0005886">
    <property type="term" value="C:plasma membrane"/>
    <property type="evidence" value="ECO:0007669"/>
    <property type="project" value="UniProtKB-SubCell"/>
</dbReference>
<reference evidence="14" key="1">
    <citation type="submission" date="2017-05" db="EMBL/GenBank/DDBJ databases">
        <authorList>
            <person name="Sung H."/>
        </authorList>
    </citation>
    <scope>NUCLEOTIDE SEQUENCE [LARGE SCALE GENOMIC DNA]</scope>
    <source>
        <strain evidence="14">AR23208</strain>
    </source>
</reference>
<sequence>MHGNFELILLLMALAIGITAVAKKLNQPYPIALVIVGAVIGLVPIPGLEELKHFVAEDEVFRFAIISLFLPALLGDAAFKMPWSHLQANRQPVLLLAFLTTLLSFVIVGVTANLWLGLSLQVAFVFAALMAATDPVSVISIFKSQRVDHRLATVIEGESLLNDGIAVVLFQISAYYLVEYMAQGALGFALGGWMFVKVALGGAAIGAVLGYVFSQLTRLFDDYPLEILFSMLLFYGAFFLAESIHVSGVIAVVVAAIIFGNYGAAIGMSPTTKLNIRSFWDVTAQLANSLVFLMVGLEITRIDVLDRWWLIVAAILAVLVARAVGVYVALAFAKKFPGKWQHILNWGGLKGSLSIALALSLPLSFAGREVVLLLAFSVVLFSLVVQGLTVKPLIAWLGVRAEEAGMPEYEQAISEIQRCKAGLARLKGMKEEALISGVVYERLKQEYEERLRGSKAELEALYARHGELQEEQLELAREQALYSEYEAVQELAKRHVISDVTLEEEQERISDLLEEMRKEH</sequence>
<dbReference type="PANTHER" id="PTHR10110:SF86">
    <property type="entry name" value="SODIUM_HYDROGEN EXCHANGER 7"/>
    <property type="match status" value="1"/>
</dbReference>
<feature type="transmembrane region" description="Helical" evidence="11">
    <location>
        <begin position="279"/>
        <end position="297"/>
    </location>
</feature>
<dbReference type="EMBL" id="CP021434">
    <property type="protein sequence ID" value="ARU61992.1"/>
    <property type="molecule type" value="Genomic_DNA"/>
</dbReference>
<keyword evidence="6" id="KW-0915">Sodium</keyword>
<name>A0A1Y0IN36_9BACL</name>
<dbReference type="Pfam" id="PF00999">
    <property type="entry name" value="Na_H_Exchanger"/>
    <property type="match status" value="1"/>
</dbReference>
<dbReference type="PANTHER" id="PTHR10110">
    <property type="entry name" value="SODIUM/HYDROGEN EXCHANGER"/>
    <property type="match status" value="1"/>
</dbReference>
<evidence type="ECO:0000259" key="12">
    <source>
        <dbReference type="Pfam" id="PF00999"/>
    </source>
</evidence>
<dbReference type="GO" id="GO:0098719">
    <property type="term" value="P:sodium ion import across plasma membrane"/>
    <property type="evidence" value="ECO:0007669"/>
    <property type="project" value="TreeGrafter"/>
</dbReference>
<feature type="transmembrane region" description="Helical" evidence="11">
    <location>
        <begin position="190"/>
        <end position="213"/>
    </location>
</feature>
<evidence type="ECO:0000313" key="13">
    <source>
        <dbReference type="EMBL" id="ARU61992.1"/>
    </source>
</evidence>
<evidence type="ECO:0000256" key="8">
    <source>
        <dbReference type="ARBA" id="ARBA00023136"/>
    </source>
</evidence>
<dbReference type="AlphaFoldDB" id="A0A1Y0IN36"/>
<evidence type="ECO:0000313" key="14">
    <source>
        <dbReference type="Proteomes" id="UP000195437"/>
    </source>
</evidence>
<feature type="transmembrane region" description="Helical" evidence="11">
    <location>
        <begin position="60"/>
        <end position="81"/>
    </location>
</feature>
<dbReference type="InterPro" id="IPR018422">
    <property type="entry name" value="Cation/H_exchanger_CPA1"/>
</dbReference>
<dbReference type="GO" id="GO:0015386">
    <property type="term" value="F:potassium:proton antiporter activity"/>
    <property type="evidence" value="ECO:0007669"/>
    <property type="project" value="TreeGrafter"/>
</dbReference>
<dbReference type="InterPro" id="IPR006153">
    <property type="entry name" value="Cation/H_exchanger_TM"/>
</dbReference>
<feature type="transmembrane region" description="Helical" evidence="11">
    <location>
        <begin position="93"/>
        <end position="116"/>
    </location>
</feature>
<evidence type="ECO:0000256" key="10">
    <source>
        <dbReference type="SAM" id="Coils"/>
    </source>
</evidence>
<feature type="transmembrane region" description="Helical" evidence="11">
    <location>
        <begin position="225"/>
        <end position="241"/>
    </location>
</feature>
<keyword evidence="7" id="KW-0406">Ion transport</keyword>
<accession>A0A1Y0IN36</accession>
<dbReference type="Gene3D" id="6.10.140.1330">
    <property type="match status" value="1"/>
</dbReference>
<dbReference type="Proteomes" id="UP000195437">
    <property type="component" value="Chromosome"/>
</dbReference>
<dbReference type="RefSeq" id="WP_087457358.1">
    <property type="nucleotide sequence ID" value="NZ_CP021434.1"/>
</dbReference>
<feature type="domain" description="Cation/H+ exchanger transmembrane" evidence="12">
    <location>
        <begin position="13"/>
        <end position="396"/>
    </location>
</feature>
<keyword evidence="4 11" id="KW-0812">Transmembrane</keyword>
<gene>
    <name evidence="13" type="ORF">CBW65_14005</name>
</gene>
<evidence type="ECO:0000256" key="11">
    <source>
        <dbReference type="SAM" id="Phobius"/>
    </source>
</evidence>
<feature type="transmembrane region" description="Helical" evidence="11">
    <location>
        <begin position="6"/>
        <end position="22"/>
    </location>
</feature>
<feature type="transmembrane region" description="Helical" evidence="11">
    <location>
        <begin position="122"/>
        <end position="139"/>
    </location>
</feature>
<keyword evidence="5 11" id="KW-1133">Transmembrane helix</keyword>
<keyword evidence="3" id="KW-1003">Cell membrane</keyword>
<keyword evidence="2" id="KW-0813">Transport</keyword>
<evidence type="ECO:0000256" key="4">
    <source>
        <dbReference type="ARBA" id="ARBA00022692"/>
    </source>
</evidence>
<feature type="transmembrane region" description="Helical" evidence="11">
    <location>
        <begin position="344"/>
        <end position="365"/>
    </location>
</feature>
<comment type="subcellular location">
    <subcellularLocation>
        <location evidence="1">Cell membrane</location>
        <topology evidence="1">Multi-pass membrane protein</topology>
    </subcellularLocation>
</comment>
<feature type="transmembrane region" description="Helical" evidence="11">
    <location>
        <begin position="29"/>
        <end position="48"/>
    </location>
</feature>
<evidence type="ECO:0000256" key="9">
    <source>
        <dbReference type="ARBA" id="ARBA00023201"/>
    </source>
</evidence>
<organism evidence="13 14">
    <name type="scientific">Tumebacillus avium</name>
    <dbReference type="NCBI Taxonomy" id="1903704"/>
    <lineage>
        <taxon>Bacteria</taxon>
        <taxon>Bacillati</taxon>
        <taxon>Bacillota</taxon>
        <taxon>Bacilli</taxon>
        <taxon>Bacillales</taxon>
        <taxon>Alicyclobacillaceae</taxon>
        <taxon>Tumebacillus</taxon>
    </lineage>
</organism>
<dbReference type="KEGG" id="tum:CBW65_14005"/>
<keyword evidence="8 11" id="KW-0472">Membrane</keyword>
<feature type="transmembrane region" description="Helical" evidence="11">
    <location>
        <begin position="371"/>
        <end position="390"/>
    </location>
</feature>
<dbReference type="OrthoDB" id="154752at2"/>
<evidence type="ECO:0000256" key="3">
    <source>
        <dbReference type="ARBA" id="ARBA00022475"/>
    </source>
</evidence>
<keyword evidence="10" id="KW-0175">Coiled coil</keyword>
<evidence type="ECO:0000256" key="2">
    <source>
        <dbReference type="ARBA" id="ARBA00022448"/>
    </source>
</evidence>
<evidence type="ECO:0000256" key="1">
    <source>
        <dbReference type="ARBA" id="ARBA00004651"/>
    </source>
</evidence>